<feature type="transmembrane region" description="Helical" evidence="7">
    <location>
        <begin position="165"/>
        <end position="184"/>
    </location>
</feature>
<organism evidence="9 10">
    <name type="scientific">Virgisporangium aliadipatigenens</name>
    <dbReference type="NCBI Taxonomy" id="741659"/>
    <lineage>
        <taxon>Bacteria</taxon>
        <taxon>Bacillati</taxon>
        <taxon>Actinomycetota</taxon>
        <taxon>Actinomycetes</taxon>
        <taxon>Micromonosporales</taxon>
        <taxon>Micromonosporaceae</taxon>
        <taxon>Virgisporangium</taxon>
    </lineage>
</organism>
<evidence type="ECO:0000256" key="7">
    <source>
        <dbReference type="SAM" id="Phobius"/>
    </source>
</evidence>
<name>A0A8J3YHA2_9ACTN</name>
<evidence type="ECO:0000313" key="9">
    <source>
        <dbReference type="EMBL" id="GIJ43980.1"/>
    </source>
</evidence>
<dbReference type="PANTHER" id="PTHR42718">
    <property type="entry name" value="MAJOR FACILITATOR SUPERFAMILY MULTIDRUG TRANSPORTER MFSC"/>
    <property type="match status" value="1"/>
</dbReference>
<evidence type="ECO:0000313" key="10">
    <source>
        <dbReference type="Proteomes" id="UP000619260"/>
    </source>
</evidence>
<sequence>MVDRDVLRTAGALIAGALAVIFDTTITSIALPTLVDELHSSVSTVQWVSTGYLLSLGVVIPLVAWAQARTGGRRLWLIALCVFTAGSILCSLAWNAASLIAFRVVQGVGGGLMLPLMATLVMQAARGRDLGRTMAIVSLPAVLGPILGPVLGGVILHWLDWRWLFWVNVPFCAVGVVLALRLLPDDPPTGGVRLDLPGLALIAPGIVGLLYGLSNVGDAGGFGRADVLVPVIGGVVLTAGFVWRAARGGSGALVDVRLLRHRPVASSAAMLFLSGASLYGAMLLLPLFFQQARGASVLAAGLLLVPQGVGSLLSRGLTGRLMDSLGARVLVAAGFVLVGLATVPFALAGPHTADGWLLAALLVRGLGLSVVTVPVMAVAFIGLARAEVPHASVLTRIAQQVGGSFGTAVLAVILAATHSFERAFWWAVGFTAIAVVLSLLLPGRQAPAQSRKPTSTEPDAALTR</sequence>
<evidence type="ECO:0000256" key="1">
    <source>
        <dbReference type="ARBA" id="ARBA00004651"/>
    </source>
</evidence>
<dbReference type="NCBIfam" id="TIGR00711">
    <property type="entry name" value="efflux_EmrB"/>
    <property type="match status" value="1"/>
</dbReference>
<dbReference type="EMBL" id="BOPF01000003">
    <property type="protein sequence ID" value="GIJ43980.1"/>
    <property type="molecule type" value="Genomic_DNA"/>
</dbReference>
<accession>A0A8J3YHA2</accession>
<dbReference type="PROSITE" id="PS50850">
    <property type="entry name" value="MFS"/>
    <property type="match status" value="1"/>
</dbReference>
<comment type="caution">
    <text evidence="9">The sequence shown here is derived from an EMBL/GenBank/DDBJ whole genome shotgun (WGS) entry which is preliminary data.</text>
</comment>
<dbReference type="PANTHER" id="PTHR42718:SF46">
    <property type="entry name" value="BLR6921 PROTEIN"/>
    <property type="match status" value="1"/>
</dbReference>
<feature type="transmembrane region" description="Helical" evidence="7">
    <location>
        <begin position="227"/>
        <end position="246"/>
    </location>
</feature>
<comment type="subcellular location">
    <subcellularLocation>
        <location evidence="1">Cell membrane</location>
        <topology evidence="1">Multi-pass membrane protein</topology>
    </subcellularLocation>
</comment>
<feature type="transmembrane region" description="Helical" evidence="7">
    <location>
        <begin position="295"/>
        <end position="313"/>
    </location>
</feature>
<protein>
    <submittedName>
        <fullName evidence="9">MFS transporter</fullName>
    </submittedName>
</protein>
<dbReference type="InterPro" id="IPR020846">
    <property type="entry name" value="MFS_dom"/>
</dbReference>
<dbReference type="GO" id="GO:0005886">
    <property type="term" value="C:plasma membrane"/>
    <property type="evidence" value="ECO:0007669"/>
    <property type="project" value="UniProtKB-SubCell"/>
</dbReference>
<keyword evidence="4 7" id="KW-0812">Transmembrane</keyword>
<evidence type="ECO:0000256" key="2">
    <source>
        <dbReference type="ARBA" id="ARBA00022448"/>
    </source>
</evidence>
<dbReference type="AlphaFoldDB" id="A0A8J3YHA2"/>
<dbReference type="Gene3D" id="1.20.1250.20">
    <property type="entry name" value="MFS general substrate transporter like domains"/>
    <property type="match status" value="1"/>
</dbReference>
<dbReference type="GO" id="GO:0022857">
    <property type="term" value="F:transmembrane transporter activity"/>
    <property type="evidence" value="ECO:0007669"/>
    <property type="project" value="InterPro"/>
</dbReference>
<proteinExistence type="predicted"/>
<dbReference type="InterPro" id="IPR011701">
    <property type="entry name" value="MFS"/>
</dbReference>
<evidence type="ECO:0000256" key="5">
    <source>
        <dbReference type="ARBA" id="ARBA00022989"/>
    </source>
</evidence>
<keyword evidence="6 7" id="KW-0472">Membrane</keyword>
<dbReference type="InterPro" id="IPR004638">
    <property type="entry name" value="EmrB-like"/>
</dbReference>
<feature type="domain" description="Major facilitator superfamily (MFS) profile" evidence="8">
    <location>
        <begin position="9"/>
        <end position="446"/>
    </location>
</feature>
<gene>
    <name evidence="9" type="ORF">Val02_08660</name>
</gene>
<dbReference type="InterPro" id="IPR036259">
    <property type="entry name" value="MFS_trans_sf"/>
</dbReference>
<evidence type="ECO:0000259" key="8">
    <source>
        <dbReference type="PROSITE" id="PS50850"/>
    </source>
</evidence>
<dbReference type="Gene3D" id="1.20.1720.10">
    <property type="entry name" value="Multidrug resistance protein D"/>
    <property type="match status" value="1"/>
</dbReference>
<feature type="transmembrane region" description="Helical" evidence="7">
    <location>
        <begin position="47"/>
        <end position="68"/>
    </location>
</feature>
<feature type="transmembrane region" description="Helical" evidence="7">
    <location>
        <begin position="355"/>
        <end position="381"/>
    </location>
</feature>
<dbReference type="Proteomes" id="UP000619260">
    <property type="component" value="Unassembled WGS sequence"/>
</dbReference>
<dbReference type="RefSeq" id="WP_203897572.1">
    <property type="nucleotide sequence ID" value="NZ_BOPF01000003.1"/>
</dbReference>
<feature type="transmembrane region" description="Helical" evidence="7">
    <location>
        <begin position="393"/>
        <end position="417"/>
    </location>
</feature>
<keyword evidence="3" id="KW-1003">Cell membrane</keyword>
<reference evidence="9" key="1">
    <citation type="submission" date="2021-01" db="EMBL/GenBank/DDBJ databases">
        <title>Whole genome shotgun sequence of Virgisporangium aliadipatigenens NBRC 105644.</title>
        <authorList>
            <person name="Komaki H."/>
            <person name="Tamura T."/>
        </authorList>
    </citation>
    <scope>NUCLEOTIDE SEQUENCE</scope>
    <source>
        <strain evidence="9">NBRC 105644</strain>
    </source>
</reference>
<feature type="transmembrane region" description="Helical" evidence="7">
    <location>
        <begin position="75"/>
        <end position="94"/>
    </location>
</feature>
<evidence type="ECO:0000256" key="3">
    <source>
        <dbReference type="ARBA" id="ARBA00022475"/>
    </source>
</evidence>
<feature type="transmembrane region" description="Helical" evidence="7">
    <location>
        <begin position="325"/>
        <end position="349"/>
    </location>
</feature>
<keyword evidence="2" id="KW-0813">Transport</keyword>
<feature type="transmembrane region" description="Helical" evidence="7">
    <location>
        <begin position="12"/>
        <end position="35"/>
    </location>
</feature>
<dbReference type="CDD" id="cd17503">
    <property type="entry name" value="MFS_LmrB_MDR_like"/>
    <property type="match status" value="1"/>
</dbReference>
<feature type="transmembrane region" description="Helical" evidence="7">
    <location>
        <begin position="196"/>
        <end position="215"/>
    </location>
</feature>
<feature type="transmembrane region" description="Helical" evidence="7">
    <location>
        <begin position="267"/>
        <end position="289"/>
    </location>
</feature>
<evidence type="ECO:0000256" key="6">
    <source>
        <dbReference type="ARBA" id="ARBA00023136"/>
    </source>
</evidence>
<keyword evidence="5 7" id="KW-1133">Transmembrane helix</keyword>
<dbReference type="SUPFAM" id="SSF103473">
    <property type="entry name" value="MFS general substrate transporter"/>
    <property type="match status" value="1"/>
</dbReference>
<feature type="transmembrane region" description="Helical" evidence="7">
    <location>
        <begin position="134"/>
        <end position="159"/>
    </location>
</feature>
<feature type="transmembrane region" description="Helical" evidence="7">
    <location>
        <begin position="423"/>
        <end position="442"/>
    </location>
</feature>
<evidence type="ECO:0000256" key="4">
    <source>
        <dbReference type="ARBA" id="ARBA00022692"/>
    </source>
</evidence>
<keyword evidence="10" id="KW-1185">Reference proteome</keyword>
<dbReference type="Pfam" id="PF07690">
    <property type="entry name" value="MFS_1"/>
    <property type="match status" value="1"/>
</dbReference>
<dbReference type="PRINTS" id="PR01036">
    <property type="entry name" value="TCRTETB"/>
</dbReference>
<feature type="transmembrane region" description="Helical" evidence="7">
    <location>
        <begin position="100"/>
        <end position="122"/>
    </location>
</feature>